<dbReference type="InterPro" id="IPR017968">
    <property type="entry name" value="Acylphosphatase_CS"/>
</dbReference>
<feature type="active site" evidence="4">
    <location>
        <position position="44"/>
    </location>
</feature>
<dbReference type="SUPFAM" id="SSF54975">
    <property type="entry name" value="Acylphosphatase/BLUF domain-like"/>
    <property type="match status" value="1"/>
</dbReference>
<dbReference type="PANTHER" id="PTHR47268">
    <property type="entry name" value="ACYLPHOSPHATASE"/>
    <property type="match status" value="1"/>
</dbReference>
<evidence type="ECO:0000313" key="9">
    <source>
        <dbReference type="Proteomes" id="UP001065174"/>
    </source>
</evidence>
<dbReference type="RefSeq" id="WP_262309887.1">
    <property type="nucleotide sequence ID" value="NZ_CP106679.1"/>
</dbReference>
<protein>
    <recommendedName>
        <fullName evidence="2 4">Acylphosphatase</fullName>
        <ecNumber evidence="2 4">3.6.1.7</ecNumber>
    </recommendedName>
</protein>
<keyword evidence="4 5" id="KW-0378">Hydrolase</keyword>
<evidence type="ECO:0000256" key="5">
    <source>
        <dbReference type="RuleBase" id="RU000553"/>
    </source>
</evidence>
<keyword evidence="9" id="KW-1185">Reference proteome</keyword>
<name>A0ABY6CPK6_9BACT</name>
<dbReference type="PANTHER" id="PTHR47268:SF4">
    <property type="entry name" value="ACYLPHOSPHATASE"/>
    <property type="match status" value="1"/>
</dbReference>
<dbReference type="PROSITE" id="PS00151">
    <property type="entry name" value="ACYLPHOSPHATASE_2"/>
    <property type="match status" value="1"/>
</dbReference>
<sequence length="98" mass="10866">MIRPKMKDKIGKSIIIKGKVQGVFFRASAFETAERLGVQGWVRNQPDGSVAMEVYGPVSAVAAMVVWCGEGSEFSKVKEVQAEDLPYSEVYNSFNILY</sequence>
<dbReference type="EMBL" id="CP106679">
    <property type="protein sequence ID" value="UXP32452.1"/>
    <property type="molecule type" value="Genomic_DNA"/>
</dbReference>
<evidence type="ECO:0000256" key="3">
    <source>
        <dbReference type="ARBA" id="ARBA00047645"/>
    </source>
</evidence>
<dbReference type="PRINTS" id="PR00112">
    <property type="entry name" value="ACYLPHPHTASE"/>
</dbReference>
<dbReference type="Pfam" id="PF00708">
    <property type="entry name" value="Acylphosphatase"/>
    <property type="match status" value="1"/>
</dbReference>
<evidence type="ECO:0000313" key="8">
    <source>
        <dbReference type="EMBL" id="UXP32452.1"/>
    </source>
</evidence>
<dbReference type="PROSITE" id="PS00150">
    <property type="entry name" value="ACYLPHOSPHATASE_1"/>
    <property type="match status" value="1"/>
</dbReference>
<dbReference type="EC" id="3.6.1.7" evidence="2 4"/>
<evidence type="ECO:0000256" key="1">
    <source>
        <dbReference type="ARBA" id="ARBA00005614"/>
    </source>
</evidence>
<gene>
    <name evidence="8" type="ORF">N6H18_00485</name>
</gene>
<dbReference type="InterPro" id="IPR036046">
    <property type="entry name" value="Acylphosphatase-like_dom_sf"/>
</dbReference>
<evidence type="ECO:0000259" key="7">
    <source>
        <dbReference type="PROSITE" id="PS51160"/>
    </source>
</evidence>
<reference evidence="8" key="1">
    <citation type="submission" date="2022-09" db="EMBL/GenBank/DDBJ databases">
        <title>Comparative genomics and taxonomic characterization of three novel marine species of genus Reichenbachiella exhibiting antioxidant and polysaccharide degradation activities.</title>
        <authorList>
            <person name="Muhammad N."/>
            <person name="Lee Y.-J."/>
            <person name="Ko J."/>
            <person name="Kim S.-G."/>
        </authorList>
    </citation>
    <scope>NUCLEOTIDE SEQUENCE</scope>
    <source>
        <strain evidence="8">BKB1-1</strain>
    </source>
</reference>
<dbReference type="InterPro" id="IPR020456">
    <property type="entry name" value="Acylphosphatase"/>
</dbReference>
<dbReference type="PROSITE" id="PS51160">
    <property type="entry name" value="ACYLPHOSPHATASE_3"/>
    <property type="match status" value="1"/>
</dbReference>
<proteinExistence type="inferred from homology"/>
<comment type="similarity">
    <text evidence="1 6">Belongs to the acylphosphatase family.</text>
</comment>
<dbReference type="InterPro" id="IPR001792">
    <property type="entry name" value="Acylphosphatase-like_dom"/>
</dbReference>
<comment type="catalytic activity">
    <reaction evidence="3 4 5">
        <text>an acyl phosphate + H2O = a carboxylate + phosphate + H(+)</text>
        <dbReference type="Rhea" id="RHEA:14965"/>
        <dbReference type="ChEBI" id="CHEBI:15377"/>
        <dbReference type="ChEBI" id="CHEBI:15378"/>
        <dbReference type="ChEBI" id="CHEBI:29067"/>
        <dbReference type="ChEBI" id="CHEBI:43474"/>
        <dbReference type="ChEBI" id="CHEBI:59918"/>
        <dbReference type="EC" id="3.6.1.7"/>
    </reaction>
</comment>
<feature type="active site" evidence="4">
    <location>
        <position position="26"/>
    </location>
</feature>
<evidence type="ECO:0000256" key="4">
    <source>
        <dbReference type="PROSITE-ProRule" id="PRU00520"/>
    </source>
</evidence>
<evidence type="ECO:0000256" key="6">
    <source>
        <dbReference type="RuleBase" id="RU004168"/>
    </source>
</evidence>
<dbReference type="Gene3D" id="3.30.70.100">
    <property type="match status" value="1"/>
</dbReference>
<evidence type="ECO:0000256" key="2">
    <source>
        <dbReference type="ARBA" id="ARBA00012150"/>
    </source>
</evidence>
<dbReference type="Proteomes" id="UP001065174">
    <property type="component" value="Chromosome"/>
</dbReference>
<feature type="domain" description="Acylphosphatase-like" evidence="7">
    <location>
        <begin position="11"/>
        <end position="98"/>
    </location>
</feature>
<accession>A0ABY6CPK6</accession>
<organism evidence="8 9">
    <name type="scientific">Reichenbachiella agarivorans</name>
    <dbReference type="NCBI Taxonomy" id="2979464"/>
    <lineage>
        <taxon>Bacteria</taxon>
        <taxon>Pseudomonadati</taxon>
        <taxon>Bacteroidota</taxon>
        <taxon>Cytophagia</taxon>
        <taxon>Cytophagales</taxon>
        <taxon>Reichenbachiellaceae</taxon>
        <taxon>Reichenbachiella</taxon>
    </lineage>
</organism>